<dbReference type="VEuPathDB" id="ToxoDB:EMH_0033960"/>
<dbReference type="EMBL" id="HG680058">
    <property type="protein sequence ID" value="CDJ27683.1"/>
    <property type="molecule type" value="Genomic_DNA"/>
</dbReference>
<dbReference type="GeneID" id="25378195"/>
<gene>
    <name evidence="3" type="ORF">EMH_0033960</name>
</gene>
<keyword evidence="4" id="KW-1185">Reference proteome</keyword>
<proteinExistence type="predicted"/>
<feature type="domain" description="Immune mapped protein 2 N-terminal" evidence="2">
    <location>
        <begin position="142"/>
        <end position="243"/>
    </location>
</feature>
<dbReference type="RefSeq" id="XP_013350261.1">
    <property type="nucleotide sequence ID" value="XM_013494807.1"/>
</dbReference>
<feature type="region of interest" description="Disordered" evidence="1">
    <location>
        <begin position="352"/>
        <end position="377"/>
    </location>
</feature>
<feature type="region of interest" description="Disordered" evidence="1">
    <location>
        <begin position="1"/>
        <end position="115"/>
    </location>
</feature>
<dbReference type="InterPro" id="IPR040955">
    <property type="entry name" value="IMP2_N"/>
</dbReference>
<name>U6JVY4_9EIME</name>
<feature type="compositionally biased region" description="Basic and acidic residues" evidence="1">
    <location>
        <begin position="81"/>
        <end position="90"/>
    </location>
</feature>
<organism evidence="3 4">
    <name type="scientific">Eimeria mitis</name>
    <dbReference type="NCBI Taxonomy" id="44415"/>
    <lineage>
        <taxon>Eukaryota</taxon>
        <taxon>Sar</taxon>
        <taxon>Alveolata</taxon>
        <taxon>Apicomplexa</taxon>
        <taxon>Conoidasida</taxon>
        <taxon>Coccidia</taxon>
        <taxon>Eucoccidiorida</taxon>
        <taxon>Eimeriorina</taxon>
        <taxon>Eimeriidae</taxon>
        <taxon>Eimeria</taxon>
    </lineage>
</organism>
<reference evidence="3" key="1">
    <citation type="submission" date="2013-10" db="EMBL/GenBank/DDBJ databases">
        <title>Genomic analysis of the causative agents of coccidiosis in chickens.</title>
        <authorList>
            <person name="Reid A.J."/>
            <person name="Blake D."/>
            <person name="Billington K."/>
            <person name="Browne H."/>
            <person name="Dunn M."/>
            <person name="Hung S."/>
            <person name="Kawahara F."/>
            <person name="Miranda-Saavedra D."/>
            <person name="Mourier T."/>
            <person name="Nagra H."/>
            <person name="Otto T.D."/>
            <person name="Rawlings N."/>
            <person name="Sanchez A."/>
            <person name="Sanders M."/>
            <person name="Subramaniam C."/>
            <person name="Tay Y."/>
            <person name="Dear P."/>
            <person name="Doerig C."/>
            <person name="Gruber A."/>
            <person name="Parkinson J."/>
            <person name="Shirley M."/>
            <person name="Wan K.L."/>
            <person name="Berriman M."/>
            <person name="Tomley F."/>
            <person name="Pain A."/>
        </authorList>
    </citation>
    <scope>NUCLEOTIDE SEQUENCE [LARGE SCALE GENOMIC DNA]</scope>
    <source>
        <strain evidence="3">Houghton</strain>
    </source>
</reference>
<dbReference type="Proteomes" id="UP000030744">
    <property type="component" value="Unassembled WGS sequence"/>
</dbReference>
<accession>U6JVY4</accession>
<reference evidence="3" key="2">
    <citation type="submission" date="2013-10" db="EMBL/GenBank/DDBJ databases">
        <authorList>
            <person name="Aslett M."/>
        </authorList>
    </citation>
    <scope>NUCLEOTIDE SEQUENCE [LARGE SCALE GENOMIC DNA]</scope>
    <source>
        <strain evidence="3">Houghton</strain>
    </source>
</reference>
<dbReference type="Pfam" id="PF18590">
    <property type="entry name" value="IMP2_N"/>
    <property type="match status" value="1"/>
</dbReference>
<sequence>MGAACMKSQGGATPPAAGGVSAAQKVAEATAAAAEHSMKAHQAAETAAACAKRASAEAAALTGRDPEQEQQQQQQQQQQQETEKNEETKEQQGTATQEQTQQQTTDDPQTSSVVPLSDADAQLLAAAQQQAAATAAAGVNTPHAYLFYASELNEGSLIIQWTSTQMNEEEMHAKKLVLLASFIPPKHKTVPKSKLTHNGGITYLLQEMTYKWEIWNKVQRQGYYQGWLKFIKAADEMEASIKIHKYSEPAPPAKVFLLHSGPIENKVLPVMEEESFSVSVFGFAAVTPPPSPYKAGANISPKRFGEIATAAGGGYVQLSRRGGNAAFDEAEVVRWLAADGLEIKKGEGITLDSAGTYERRSEKKGGNAAASDPHEAN</sequence>
<evidence type="ECO:0000259" key="2">
    <source>
        <dbReference type="Pfam" id="PF18590"/>
    </source>
</evidence>
<feature type="compositionally biased region" description="Low complexity" evidence="1">
    <location>
        <begin position="20"/>
        <end position="60"/>
    </location>
</feature>
<evidence type="ECO:0000256" key="1">
    <source>
        <dbReference type="SAM" id="MobiDB-lite"/>
    </source>
</evidence>
<feature type="compositionally biased region" description="Low complexity" evidence="1">
    <location>
        <begin position="91"/>
        <end position="110"/>
    </location>
</feature>
<feature type="compositionally biased region" description="Low complexity" evidence="1">
    <location>
        <begin position="69"/>
        <end position="80"/>
    </location>
</feature>
<dbReference type="AlphaFoldDB" id="U6JVY4"/>
<protein>
    <submittedName>
        <fullName evidence="3">Immune mapped protein-1, related</fullName>
    </submittedName>
</protein>
<evidence type="ECO:0000313" key="4">
    <source>
        <dbReference type="Proteomes" id="UP000030744"/>
    </source>
</evidence>
<evidence type="ECO:0000313" key="3">
    <source>
        <dbReference type="EMBL" id="CDJ27683.1"/>
    </source>
</evidence>
<dbReference type="OrthoDB" id="347203at2759"/>